<accession>A0A1L7XU08</accession>
<dbReference type="InterPro" id="IPR025300">
    <property type="entry name" value="BetaGal_jelly_roll_dom"/>
</dbReference>
<evidence type="ECO:0000256" key="9">
    <source>
        <dbReference type="RuleBase" id="RU003679"/>
    </source>
</evidence>
<keyword evidence="7 8" id="KW-0326">Glycosidase</keyword>
<dbReference type="InterPro" id="IPR037110">
    <property type="entry name" value="Betagal_dom2_sf"/>
</dbReference>
<dbReference type="Pfam" id="PF10435">
    <property type="entry name" value="BetaGal_dom2"/>
    <property type="match status" value="1"/>
</dbReference>
<dbReference type="SUPFAM" id="SSF49785">
    <property type="entry name" value="Galactose-binding domain-like"/>
    <property type="match status" value="2"/>
</dbReference>
<keyword evidence="13" id="KW-1185">Reference proteome</keyword>
<dbReference type="SUPFAM" id="SSF51445">
    <property type="entry name" value="(Trans)glycosidases"/>
    <property type="match status" value="1"/>
</dbReference>
<evidence type="ECO:0000313" key="13">
    <source>
        <dbReference type="Proteomes" id="UP000184330"/>
    </source>
</evidence>
<comment type="catalytic activity">
    <reaction evidence="1 8">
        <text>Hydrolysis of terminal non-reducing beta-D-galactose residues in beta-D-galactosides.</text>
        <dbReference type="EC" id="3.2.1.23"/>
    </reaction>
</comment>
<dbReference type="SMART" id="SM01029">
    <property type="entry name" value="BetaGal_dom2"/>
    <property type="match status" value="1"/>
</dbReference>
<dbReference type="EC" id="3.2.1.23" evidence="3 8"/>
<evidence type="ECO:0000259" key="11">
    <source>
        <dbReference type="SMART" id="SM01029"/>
    </source>
</evidence>
<evidence type="ECO:0000256" key="5">
    <source>
        <dbReference type="ARBA" id="ARBA00022801"/>
    </source>
</evidence>
<dbReference type="Gene3D" id="3.20.20.80">
    <property type="entry name" value="Glycosidases"/>
    <property type="match status" value="1"/>
</dbReference>
<dbReference type="InterPro" id="IPR025972">
    <property type="entry name" value="BetaGal_dom3"/>
</dbReference>
<keyword evidence="6" id="KW-0325">Glycoprotein</keyword>
<dbReference type="GO" id="GO:0004565">
    <property type="term" value="F:beta-galactosidase activity"/>
    <property type="evidence" value="ECO:0007669"/>
    <property type="project" value="UniProtKB-EC"/>
</dbReference>
<dbReference type="SUPFAM" id="SSF51011">
    <property type="entry name" value="Glycosyl hydrolase domain"/>
    <property type="match status" value="1"/>
</dbReference>
<dbReference type="Pfam" id="PF13364">
    <property type="entry name" value="BetaGal_ABD2"/>
    <property type="match status" value="2"/>
</dbReference>
<feature type="chain" id="PRO_5012702043" description="Beta-galactosidase" evidence="10">
    <location>
        <begin position="24"/>
        <end position="1013"/>
    </location>
</feature>
<comment type="similarity">
    <text evidence="2 9">Belongs to the glycosyl hydrolase 35 family.</text>
</comment>
<gene>
    <name evidence="12" type="ORF">PAC_18411</name>
</gene>
<organism evidence="12 13">
    <name type="scientific">Phialocephala subalpina</name>
    <dbReference type="NCBI Taxonomy" id="576137"/>
    <lineage>
        <taxon>Eukaryota</taxon>
        <taxon>Fungi</taxon>
        <taxon>Dikarya</taxon>
        <taxon>Ascomycota</taxon>
        <taxon>Pezizomycotina</taxon>
        <taxon>Leotiomycetes</taxon>
        <taxon>Helotiales</taxon>
        <taxon>Mollisiaceae</taxon>
        <taxon>Phialocephala</taxon>
        <taxon>Phialocephala fortinii species complex</taxon>
    </lineage>
</organism>
<keyword evidence="4 10" id="KW-0732">Signal</keyword>
<dbReference type="FunFam" id="2.60.120.260:FF:000088">
    <property type="entry name" value="Beta-galactosidase A"/>
    <property type="match status" value="1"/>
</dbReference>
<keyword evidence="5 8" id="KW-0378">Hydrolase</keyword>
<dbReference type="PRINTS" id="PR00742">
    <property type="entry name" value="GLHYDRLASE35"/>
</dbReference>
<dbReference type="EMBL" id="FJOG01000056">
    <property type="protein sequence ID" value="CZR68512.1"/>
    <property type="molecule type" value="Genomic_DNA"/>
</dbReference>
<dbReference type="Pfam" id="PF13363">
    <property type="entry name" value="BetaGal_dom3"/>
    <property type="match status" value="1"/>
</dbReference>
<dbReference type="InterPro" id="IPR019801">
    <property type="entry name" value="Glyco_hydro_35_CS"/>
</dbReference>
<dbReference type="STRING" id="576137.A0A1L7XU08"/>
<evidence type="ECO:0000313" key="12">
    <source>
        <dbReference type="EMBL" id="CZR68512.1"/>
    </source>
</evidence>
<dbReference type="SUPFAM" id="SSF117100">
    <property type="entry name" value="Beta-galactosidase LacA, domain 3"/>
    <property type="match status" value="1"/>
</dbReference>
<dbReference type="PROSITE" id="PS01182">
    <property type="entry name" value="GLYCOSYL_HYDROL_F35"/>
    <property type="match status" value="1"/>
</dbReference>
<dbReference type="InterPro" id="IPR008979">
    <property type="entry name" value="Galactose-bd-like_sf"/>
</dbReference>
<name>A0A1L7XU08_9HELO</name>
<sequence>MRITNIFVSVVTAFICFFPSSTAQILNGGLQEIVTWDSQSIYINGKRVMILSGEFHPFRLPSPSLWLDVFQKIHSLGFNCVSFYINWAQIEGEPGQFRADGIFALEGFFESATAANIYLIARPGPYINAEVSGGGFPGWLQPIDGVLRSTNDSYLDAAKAYIANISSIISKAQITNGGPVIMVQAENEYTYSNTLEVLEFLASQSPDLVALKALSDVNLEPQYMADIEQAYLDAGIVVPLTVNDAVALGNWAPDTGLGAGDIYGMDAYPFPLSGNCPDPYYWAPGTLPARTINYTLHLEQSPSTPYSITEFQGGAPSTWGGTLEESCNVWIGPEFERLIYKEVFAQGAKYLNLYMDIQEAVNTSYDYGAAITEERLVSREKYSELKLQGNFRKVSPAYLLSSPQFMGAGIYTNNQDLFVTRVAGEESTTSFYVVRHTDYTSYNSTTYQLSIDTSIGNISIPQLGGNLTLNSRDSKIHVCDYDIGGINLIYSSAEIFTWTNSDNKTTLILYGAKGETHEFAFLAELGPPELSSQCTGIQKQTVSSLVVVQWDVVPSTCVVSFGNAVKVYLLWRNEAYNYWALDAGINTSVIVKAGYLMRNASITDNALYLNGDINATTTLEIIAAPLQCGQVFFNGQLIIEDLNLTQQATLQFVPSIFTLPDFSSLDWKYIDSLPEIQTGYDDSNWTLCSQNFSNMARPLTTATSLYAGDYEYYTGSLEYRGHFVANGNETIFQIVTQGGDGYGHSIWLNDTFIGSWTGTGSDANHNGTYTIGSLVEGSRYVITVLIDHMGLEEESFVSDPTAAPQTQGSYYFAPFKTPRGILDYSLDGHTSQTDVTWKMTGNLGGVHYQDLARGPMNEGSMFAERQGYHLPGAPTSTWESRSPLQGIDAAGVGFFATEFELDVPSGYDVPMSFVFGNVTTGNGTAAFRCQIFVNGYQFGKYVNNIGPQTVYPVPQGVLNHNGHNFVALTLWSLDGAGAALTEFSLEPQAEIMTGYRLIEPAPQPGWAQRTGAY</sequence>
<dbReference type="PANTHER" id="PTHR23421">
    <property type="entry name" value="BETA-GALACTOSIDASE RELATED"/>
    <property type="match status" value="1"/>
</dbReference>
<evidence type="ECO:0000256" key="10">
    <source>
        <dbReference type="SAM" id="SignalP"/>
    </source>
</evidence>
<dbReference type="InterPro" id="IPR018954">
    <property type="entry name" value="Betagal_dom2"/>
</dbReference>
<dbReference type="FunFam" id="2.102.20.10:FF:000001">
    <property type="entry name" value="Beta-galactosidase A"/>
    <property type="match status" value="1"/>
</dbReference>
<reference evidence="12 13" key="1">
    <citation type="submission" date="2016-03" db="EMBL/GenBank/DDBJ databases">
        <authorList>
            <person name="Ploux O."/>
        </authorList>
    </citation>
    <scope>NUCLEOTIDE SEQUENCE [LARGE SCALE GENOMIC DNA]</scope>
    <source>
        <strain evidence="12 13">UAMH 11012</strain>
    </source>
</reference>
<protein>
    <recommendedName>
        <fullName evidence="3 8">Beta-galactosidase</fullName>
        <ecNumber evidence="3 8">3.2.1.23</ecNumber>
    </recommendedName>
</protein>
<dbReference type="InterPro" id="IPR036833">
    <property type="entry name" value="BetaGal_dom3_sf"/>
</dbReference>
<dbReference type="InterPro" id="IPR017853">
    <property type="entry name" value="GH"/>
</dbReference>
<evidence type="ECO:0000256" key="6">
    <source>
        <dbReference type="ARBA" id="ARBA00023180"/>
    </source>
</evidence>
<evidence type="ECO:0000256" key="2">
    <source>
        <dbReference type="ARBA" id="ARBA00009809"/>
    </source>
</evidence>
<evidence type="ECO:0000256" key="8">
    <source>
        <dbReference type="RuleBase" id="RU000675"/>
    </source>
</evidence>
<dbReference type="AlphaFoldDB" id="A0A1L7XU08"/>
<dbReference type="Pfam" id="PF01301">
    <property type="entry name" value="Glyco_hydro_35"/>
    <property type="match status" value="1"/>
</dbReference>
<evidence type="ECO:0000256" key="1">
    <source>
        <dbReference type="ARBA" id="ARBA00001412"/>
    </source>
</evidence>
<dbReference type="Proteomes" id="UP000184330">
    <property type="component" value="Unassembled WGS sequence"/>
</dbReference>
<evidence type="ECO:0000256" key="7">
    <source>
        <dbReference type="ARBA" id="ARBA00023295"/>
    </source>
</evidence>
<dbReference type="Gene3D" id="2.60.120.260">
    <property type="entry name" value="Galactose-binding domain-like"/>
    <property type="match status" value="2"/>
</dbReference>
<dbReference type="OrthoDB" id="1657402at2759"/>
<proteinExistence type="inferred from homology"/>
<dbReference type="InterPro" id="IPR031330">
    <property type="entry name" value="Gly_Hdrlase_35_cat"/>
</dbReference>
<dbReference type="GO" id="GO:0005975">
    <property type="term" value="P:carbohydrate metabolic process"/>
    <property type="evidence" value="ECO:0007669"/>
    <property type="project" value="InterPro"/>
</dbReference>
<feature type="signal peptide" evidence="10">
    <location>
        <begin position="1"/>
        <end position="23"/>
    </location>
</feature>
<dbReference type="Gene3D" id="2.102.20.10">
    <property type="entry name" value="Beta-galactosidase, domain 2"/>
    <property type="match status" value="1"/>
</dbReference>
<evidence type="ECO:0000256" key="3">
    <source>
        <dbReference type="ARBA" id="ARBA00012756"/>
    </source>
</evidence>
<feature type="domain" description="Beta-galactosidase" evidence="11">
    <location>
        <begin position="398"/>
        <end position="578"/>
    </location>
</feature>
<dbReference type="InterPro" id="IPR001944">
    <property type="entry name" value="Glycoside_Hdrlase_35"/>
</dbReference>
<evidence type="ECO:0000256" key="4">
    <source>
        <dbReference type="ARBA" id="ARBA00022729"/>
    </source>
</evidence>
<dbReference type="Gene3D" id="2.60.390.10">
    <property type="entry name" value="Beta-galactosidase, domain 3"/>
    <property type="match status" value="1"/>
</dbReference>